<name>A0A6A4L2P8_9ERIC</name>
<proteinExistence type="predicted"/>
<evidence type="ECO:0000313" key="3">
    <source>
        <dbReference type="EMBL" id="KAE9450544.1"/>
    </source>
</evidence>
<feature type="compositionally biased region" description="Acidic residues" evidence="1">
    <location>
        <begin position="1"/>
        <end position="17"/>
    </location>
</feature>
<dbReference type="EMBL" id="QEFC01002797">
    <property type="protein sequence ID" value="KAE9450544.1"/>
    <property type="molecule type" value="Genomic_DNA"/>
</dbReference>
<protein>
    <recommendedName>
        <fullName evidence="2">E3 ubiquitin-protein ligase ARIH1-like UBA-like domain-containing protein</fullName>
    </recommendedName>
</protein>
<feature type="compositionally biased region" description="Acidic residues" evidence="1">
    <location>
        <begin position="29"/>
        <end position="38"/>
    </location>
</feature>
<dbReference type="Pfam" id="PF21235">
    <property type="entry name" value="UBA_ARI1"/>
    <property type="match status" value="1"/>
</dbReference>
<gene>
    <name evidence="3" type="ORF">C3L33_17556</name>
</gene>
<evidence type="ECO:0000256" key="1">
    <source>
        <dbReference type="SAM" id="MobiDB-lite"/>
    </source>
</evidence>
<feature type="non-terminal residue" evidence="3">
    <location>
        <position position="1"/>
    </location>
</feature>
<feature type="region of interest" description="Disordered" evidence="1">
    <location>
        <begin position="1"/>
        <end position="55"/>
    </location>
</feature>
<accession>A0A6A4L2P8</accession>
<evidence type="ECO:0000259" key="2">
    <source>
        <dbReference type="Pfam" id="PF21235"/>
    </source>
</evidence>
<evidence type="ECO:0000313" key="4">
    <source>
        <dbReference type="Proteomes" id="UP000428333"/>
    </source>
</evidence>
<comment type="caution">
    <text evidence="3">The sequence shown here is derived from an EMBL/GenBank/DDBJ whole genome shotgun (WGS) entry which is preliminary data.</text>
</comment>
<dbReference type="Proteomes" id="UP000428333">
    <property type="component" value="Linkage Group LG10"/>
</dbReference>
<reference evidence="3 4" key="1">
    <citation type="journal article" date="2019" name="Genome Biol. Evol.">
        <title>The Rhododendron genome and chromosomal organization provide insight into shared whole-genome duplications across the heath family (Ericaceae).</title>
        <authorList>
            <person name="Soza V.L."/>
            <person name="Lindsley D."/>
            <person name="Waalkes A."/>
            <person name="Ramage E."/>
            <person name="Patwardhan R.P."/>
            <person name="Burton J.N."/>
            <person name="Adey A."/>
            <person name="Kumar A."/>
            <person name="Qiu R."/>
            <person name="Shendure J."/>
            <person name="Hall B."/>
        </authorList>
    </citation>
    <scope>NUCLEOTIDE SEQUENCE [LARGE SCALE GENOMIC DNA]</scope>
    <source>
        <strain evidence="3">RSF 1966-606</strain>
    </source>
</reference>
<keyword evidence="4" id="KW-1185">Reference proteome</keyword>
<organism evidence="3 4">
    <name type="scientific">Rhododendron williamsianum</name>
    <dbReference type="NCBI Taxonomy" id="262921"/>
    <lineage>
        <taxon>Eukaryota</taxon>
        <taxon>Viridiplantae</taxon>
        <taxon>Streptophyta</taxon>
        <taxon>Embryophyta</taxon>
        <taxon>Tracheophyta</taxon>
        <taxon>Spermatophyta</taxon>
        <taxon>Magnoliopsida</taxon>
        <taxon>eudicotyledons</taxon>
        <taxon>Gunneridae</taxon>
        <taxon>Pentapetalae</taxon>
        <taxon>asterids</taxon>
        <taxon>Ericales</taxon>
        <taxon>Ericaceae</taxon>
        <taxon>Ericoideae</taxon>
        <taxon>Rhodoreae</taxon>
        <taxon>Rhododendron</taxon>
    </lineage>
</organism>
<dbReference type="AlphaFoldDB" id="A0A6A4L2P8"/>
<sequence>MDSEDDMHDGNDAESTDDDHYSGNRAVEYSEDDKDGDDDGHYEFDNESDEVSASRRQQNYIGLKEADIRQHQEDEITTVSTVLSVSRADAAILLRHHRWSASNVHDCAEEAHRPVDCGTVAKWVMKNSANRKTRIGF</sequence>
<dbReference type="OrthoDB" id="1721571at2759"/>
<dbReference type="InterPro" id="IPR048962">
    <property type="entry name" value="ARIH1-like_UBL"/>
</dbReference>
<feature type="domain" description="E3 ubiquitin-protein ligase ARIH1-like UBA-like" evidence="2">
    <location>
        <begin position="70"/>
        <end position="100"/>
    </location>
</feature>